<dbReference type="InterPro" id="IPR006528">
    <property type="entry name" value="Phage_head_morphogenesis_dom"/>
</dbReference>
<reference evidence="2" key="1">
    <citation type="submission" date="2023-04" db="EMBL/GenBank/DDBJ databases">
        <title>The human skin virome in hidradenitis suppurativa patients.</title>
        <authorList>
            <person name="Jansen D."/>
        </authorList>
    </citation>
    <scope>NUCLEOTIDE SEQUENCE</scope>
    <source>
        <strain evidence="2">VC3_JansenPhageH</strain>
    </source>
</reference>
<accession>A0AA49X2R4</accession>
<evidence type="ECO:0000259" key="1">
    <source>
        <dbReference type="Pfam" id="PF04233"/>
    </source>
</evidence>
<sequence length="502" mass="57905">MAKNRGIKTEDRYWDAREREMKNLVQQEKFLKRYDKNVKEIYRRMLYDAQKEIESFYGRYASKEGITISEAKKRVSRMDVEAFSKMAKRMVEAKDFSPQANAALRLYNLTMKVNRLELLKARIGLRLVDGFDEIDKLTETLLTNAGVDEFKRQAGILGESVINPEQKAEAIAKSSFQNATFSDRIWMYQDQLRNEIANDLRSGLIQGKNSQEMARKLRKRFGVSMYNASRLARTEMARVQTEAQMQSFERNGYTHYVFIARESACDHCAPLDGKVLEVKDIRPGVNAPPIHPHCFCSIAAATTEQVQAKEVAGKHIERMKKIEPKITSDLSKIAAETNAQMAGLEYRLKTEVSLARKIVKDAEEKSVSLQEADNKIRDVLRYTMLRDEKNFTDGYFATQDALIKNGYRIKRVKNTWKDGAAYKGVNTIIADSHGNEFELQFHTRKSFEVKEGELHKLYERYRSLDPEENFQERAELKAKMVRLSDTIPNPNEIDNIISRSTL</sequence>
<feature type="domain" description="Phage head morphogenesis" evidence="1">
    <location>
        <begin position="194"/>
        <end position="298"/>
    </location>
</feature>
<evidence type="ECO:0000313" key="2">
    <source>
        <dbReference type="EMBL" id="WLJ25917.1"/>
    </source>
</evidence>
<protein>
    <submittedName>
        <fullName evidence="2">Minor capsid protein</fullName>
    </submittedName>
</protein>
<name>A0AA49X2R4_9VIRU</name>
<dbReference type="EMBL" id="OQ890319">
    <property type="protein sequence ID" value="WLJ25917.1"/>
    <property type="molecule type" value="Genomic_DNA"/>
</dbReference>
<organism evidence="2">
    <name type="scientific">Firmicutes phage HS11</name>
    <dbReference type="NCBI Taxonomy" id="3056393"/>
    <lineage>
        <taxon>Viruses</taxon>
    </lineage>
</organism>
<dbReference type="Pfam" id="PF04233">
    <property type="entry name" value="Phage_Mu_F"/>
    <property type="match status" value="1"/>
</dbReference>
<dbReference type="NCBIfam" id="TIGR01641">
    <property type="entry name" value="phageSPP1_gp7"/>
    <property type="match status" value="1"/>
</dbReference>
<proteinExistence type="predicted"/>